<dbReference type="CDD" id="cd06558">
    <property type="entry name" value="crotonase-like"/>
    <property type="match status" value="1"/>
</dbReference>
<dbReference type="InterPro" id="IPR029045">
    <property type="entry name" value="ClpP/crotonase-like_dom_sf"/>
</dbReference>
<dbReference type="Gene3D" id="3.90.226.10">
    <property type="entry name" value="2-enoyl-CoA Hydratase, Chain A, domain 1"/>
    <property type="match status" value="1"/>
</dbReference>
<evidence type="ECO:0000256" key="7">
    <source>
        <dbReference type="ARBA" id="ARBA00040545"/>
    </source>
</evidence>
<keyword evidence="3" id="KW-0809">Transit peptide</keyword>
<comment type="subcellular location">
    <subcellularLocation>
        <location evidence="1">Mitochondrion</location>
    </subcellularLocation>
</comment>
<dbReference type="GO" id="GO:0016836">
    <property type="term" value="F:hydro-lyase activity"/>
    <property type="evidence" value="ECO:0007669"/>
    <property type="project" value="TreeGrafter"/>
</dbReference>
<dbReference type="InterPro" id="IPR014748">
    <property type="entry name" value="Enoyl-CoA_hydra_C"/>
</dbReference>
<dbReference type="Pfam" id="PF00378">
    <property type="entry name" value="ECH_1"/>
    <property type="match status" value="1"/>
</dbReference>
<protein>
    <recommendedName>
        <fullName evidence="7">Enoyl-CoA hydratase domain-containing protein 3, mitochondrial</fullName>
    </recommendedName>
</protein>
<evidence type="ECO:0000256" key="1">
    <source>
        <dbReference type="ARBA" id="ARBA00004173"/>
    </source>
</evidence>
<dbReference type="Gene3D" id="1.10.12.10">
    <property type="entry name" value="Lyase 2-enoyl-coa Hydratase, Chain A, domain 2"/>
    <property type="match status" value="1"/>
</dbReference>
<name>A0A381ZXI3_9ZZZZ</name>
<keyword evidence="2" id="KW-0276">Fatty acid metabolism</keyword>
<keyword evidence="4" id="KW-0443">Lipid metabolism</keyword>
<reference evidence="8" key="1">
    <citation type="submission" date="2018-05" db="EMBL/GenBank/DDBJ databases">
        <authorList>
            <person name="Lanie J.A."/>
            <person name="Ng W.-L."/>
            <person name="Kazmierczak K.M."/>
            <person name="Andrzejewski T.M."/>
            <person name="Davidsen T.M."/>
            <person name="Wayne K.J."/>
            <person name="Tettelin H."/>
            <person name="Glass J.I."/>
            <person name="Rusch D."/>
            <person name="Podicherti R."/>
            <person name="Tsui H.-C.T."/>
            <person name="Winkler M.E."/>
        </authorList>
    </citation>
    <scope>NUCLEOTIDE SEQUENCE</scope>
</reference>
<dbReference type="AlphaFoldDB" id="A0A381ZXI3"/>
<dbReference type="PANTHER" id="PTHR43602:SF1">
    <property type="entry name" value="ENOYL-COA HYDRATASE DOMAIN-CONTAINING PROTEIN 3, MITOCHONDRIAL"/>
    <property type="match status" value="1"/>
</dbReference>
<dbReference type="NCBIfam" id="NF006008">
    <property type="entry name" value="PRK08139.1"/>
    <property type="match status" value="1"/>
</dbReference>
<accession>A0A381ZXI3</accession>
<dbReference type="InterPro" id="IPR001753">
    <property type="entry name" value="Enoyl-CoA_hydra/iso"/>
</dbReference>
<dbReference type="InterPro" id="IPR052377">
    <property type="entry name" value="Mitochondrial_ECH-domain"/>
</dbReference>
<proteinExistence type="predicted"/>
<keyword evidence="5" id="KW-0496">Mitochondrion</keyword>
<sequence length="269" mass="28913">MNQEPGQESAVKPAVLRENCAAGVTKVTLNRPAQYNALSEDLLSALEDVLNDIGADTSIRVVILGGAGKAFCAGHDLKEMRDRPDEVYYQDLFRRCSQVMMAMVQLPQPVIAQVHGMATAAGCQLVANSDLAVASTAARFAVSGINLGLFCSTPGVPLSRNVSRKRAFEMLMTGRFIDAQTAVDFGLVNQAVAPEDLDAAVTALAKDIASKPRDSICAGKALFYKQLEQDLSQAYAVAGDVMAGNMMFDDTQEGIDAFIEKRHPNWPKN</sequence>
<organism evidence="8">
    <name type="scientific">marine metagenome</name>
    <dbReference type="NCBI Taxonomy" id="408172"/>
    <lineage>
        <taxon>unclassified sequences</taxon>
        <taxon>metagenomes</taxon>
        <taxon>ecological metagenomes</taxon>
    </lineage>
</organism>
<gene>
    <name evidence="8" type="ORF">METZ01_LOCUS146545</name>
</gene>
<evidence type="ECO:0000313" key="8">
    <source>
        <dbReference type="EMBL" id="SVA93691.1"/>
    </source>
</evidence>
<evidence type="ECO:0000256" key="6">
    <source>
        <dbReference type="ARBA" id="ARBA00037410"/>
    </source>
</evidence>
<dbReference type="EMBL" id="UINC01022966">
    <property type="protein sequence ID" value="SVA93691.1"/>
    <property type="molecule type" value="Genomic_DNA"/>
</dbReference>
<evidence type="ECO:0000256" key="3">
    <source>
        <dbReference type="ARBA" id="ARBA00022946"/>
    </source>
</evidence>
<dbReference type="GO" id="GO:0006631">
    <property type="term" value="P:fatty acid metabolic process"/>
    <property type="evidence" value="ECO:0007669"/>
    <property type="project" value="UniProtKB-KW"/>
</dbReference>
<dbReference type="PANTHER" id="PTHR43602">
    <property type="match status" value="1"/>
</dbReference>
<dbReference type="GO" id="GO:0005739">
    <property type="term" value="C:mitochondrion"/>
    <property type="evidence" value="ECO:0007669"/>
    <property type="project" value="UniProtKB-SubCell"/>
</dbReference>
<evidence type="ECO:0000256" key="5">
    <source>
        <dbReference type="ARBA" id="ARBA00023128"/>
    </source>
</evidence>
<evidence type="ECO:0000256" key="4">
    <source>
        <dbReference type="ARBA" id="ARBA00023098"/>
    </source>
</evidence>
<evidence type="ECO:0000256" key="2">
    <source>
        <dbReference type="ARBA" id="ARBA00022832"/>
    </source>
</evidence>
<dbReference type="SUPFAM" id="SSF52096">
    <property type="entry name" value="ClpP/crotonase"/>
    <property type="match status" value="1"/>
</dbReference>
<comment type="function">
    <text evidence="6">May play a role in fatty acid biosynthesis and insulin sensitivity.</text>
</comment>